<evidence type="ECO:0000256" key="1">
    <source>
        <dbReference type="SAM" id="MobiDB-lite"/>
    </source>
</evidence>
<evidence type="ECO:0000313" key="3">
    <source>
        <dbReference type="Proteomes" id="UP000181942"/>
    </source>
</evidence>
<proteinExistence type="predicted"/>
<dbReference type="AlphaFoldDB" id="A0A1I2FAX5"/>
<dbReference type="RefSeq" id="WP_075027164.1">
    <property type="nucleotide sequence ID" value="NZ_FONR01000003.1"/>
</dbReference>
<organism evidence="2 3">
    <name type="scientific">Streptomyces mirabilis</name>
    <dbReference type="NCBI Taxonomy" id="68239"/>
    <lineage>
        <taxon>Bacteria</taxon>
        <taxon>Bacillati</taxon>
        <taxon>Actinomycetota</taxon>
        <taxon>Actinomycetes</taxon>
        <taxon>Kitasatosporales</taxon>
        <taxon>Streptomycetaceae</taxon>
        <taxon>Streptomyces</taxon>
    </lineage>
</organism>
<dbReference type="EMBL" id="FONR01000003">
    <property type="protein sequence ID" value="SFF02173.1"/>
    <property type="molecule type" value="Genomic_DNA"/>
</dbReference>
<feature type="region of interest" description="Disordered" evidence="1">
    <location>
        <begin position="138"/>
        <end position="161"/>
    </location>
</feature>
<reference evidence="2 3" key="1">
    <citation type="submission" date="2016-10" db="EMBL/GenBank/DDBJ databases">
        <authorList>
            <person name="de Groot N.N."/>
        </authorList>
    </citation>
    <scope>NUCLEOTIDE SEQUENCE [LARGE SCALE GENOMIC DNA]</scope>
    <source>
        <strain evidence="2 3">OK461</strain>
    </source>
</reference>
<protein>
    <submittedName>
        <fullName evidence="2">Uncharacterized protein</fullName>
    </submittedName>
</protein>
<accession>A0A1I2FAX5</accession>
<sequence>MTEVELVVTALATGAAAGLADTRGEAVHDLCTELREAVRRRLASGGGDGVRGSYGVRVLDAYETDPDVWWTRLLQVVTACGVETDQEILAAARAVLRAERRTGHITVDARGSKRALIGNPVVPQVDRPDDLDVESAAEVERMTGVTEGAGASRPRTADARW</sequence>
<name>A0A1I2FAX5_9ACTN</name>
<dbReference type="Proteomes" id="UP000181942">
    <property type="component" value="Unassembled WGS sequence"/>
</dbReference>
<gene>
    <name evidence="2" type="ORF">SAMN02787118_103360</name>
</gene>
<evidence type="ECO:0000313" key="2">
    <source>
        <dbReference type="EMBL" id="SFF02173.1"/>
    </source>
</evidence>